<dbReference type="InterPro" id="IPR016192">
    <property type="entry name" value="APOBEC/CMP_deaminase_Zn-bd"/>
</dbReference>
<comment type="cofactor">
    <cofactor evidence="1">
        <name>Zn(2+)</name>
        <dbReference type="ChEBI" id="CHEBI:29105"/>
    </cofactor>
</comment>
<dbReference type="HAMAP" id="MF_00972">
    <property type="entry name" value="tRNA_aden_deaminase"/>
    <property type="match status" value="1"/>
</dbReference>
<dbReference type="Pfam" id="PF00383">
    <property type="entry name" value="dCMP_cyt_deam_1"/>
    <property type="match status" value="1"/>
</dbReference>
<reference evidence="12" key="1">
    <citation type="submission" date="2018-05" db="EMBL/GenBank/DDBJ databases">
        <authorList>
            <person name="Lanie J.A."/>
            <person name="Ng W.-L."/>
            <person name="Kazmierczak K.M."/>
            <person name="Andrzejewski T.M."/>
            <person name="Davidsen T.M."/>
            <person name="Wayne K.J."/>
            <person name="Tettelin H."/>
            <person name="Glass J.I."/>
            <person name="Rusch D."/>
            <person name="Podicherti R."/>
            <person name="Tsui H.-C.T."/>
            <person name="Winkler M.E."/>
        </authorList>
    </citation>
    <scope>NUCLEOTIDE SEQUENCE</scope>
</reference>
<evidence type="ECO:0000256" key="9">
    <source>
        <dbReference type="ARBA" id="ARBA00022833"/>
    </source>
</evidence>
<organism evidence="12">
    <name type="scientific">marine metagenome</name>
    <dbReference type="NCBI Taxonomy" id="408172"/>
    <lineage>
        <taxon>unclassified sequences</taxon>
        <taxon>metagenomes</taxon>
        <taxon>ecological metagenomes</taxon>
    </lineage>
</organism>
<keyword evidence="9" id="KW-0862">Zinc</keyword>
<comment type="similarity">
    <text evidence="2">Belongs to the cytidine and deoxycytidylate deaminase family. ADAT2 subfamily.</text>
</comment>
<dbReference type="GO" id="GO:0052717">
    <property type="term" value="F:tRNA-specific adenosine-34 deaminase activity"/>
    <property type="evidence" value="ECO:0007669"/>
    <property type="project" value="UniProtKB-EC"/>
</dbReference>
<protein>
    <recommendedName>
        <fullName evidence="5">tRNA-specific adenosine deaminase 2</fullName>
        <ecNumber evidence="4">3.5.4.33</ecNumber>
    </recommendedName>
</protein>
<dbReference type="GO" id="GO:0002100">
    <property type="term" value="P:tRNA wobble adenosine to inosine editing"/>
    <property type="evidence" value="ECO:0007669"/>
    <property type="project" value="InterPro"/>
</dbReference>
<keyword evidence="7" id="KW-0479">Metal-binding</keyword>
<evidence type="ECO:0000256" key="1">
    <source>
        <dbReference type="ARBA" id="ARBA00001947"/>
    </source>
</evidence>
<keyword evidence="8" id="KW-0378">Hydrolase</keyword>
<proteinExistence type="inferred from homology"/>
<keyword evidence="6" id="KW-0819">tRNA processing</keyword>
<dbReference type="InterPro" id="IPR016193">
    <property type="entry name" value="Cytidine_deaminase-like"/>
</dbReference>
<dbReference type="AlphaFoldDB" id="A0A381QI87"/>
<dbReference type="PROSITE" id="PS51747">
    <property type="entry name" value="CYT_DCMP_DEAMINASES_2"/>
    <property type="match status" value="1"/>
</dbReference>
<dbReference type="PANTHER" id="PTHR11079:SF202">
    <property type="entry name" value="TRNA-SPECIFIC ADENOSINE DEAMINASE"/>
    <property type="match status" value="1"/>
</dbReference>
<accession>A0A381QI87</accession>
<dbReference type="EMBL" id="UINC01001361">
    <property type="protein sequence ID" value="SUZ78668.1"/>
    <property type="molecule type" value="Genomic_DNA"/>
</dbReference>
<dbReference type="InterPro" id="IPR028883">
    <property type="entry name" value="tRNA_aden_deaminase"/>
</dbReference>
<evidence type="ECO:0000256" key="10">
    <source>
        <dbReference type="ARBA" id="ARBA00048045"/>
    </source>
</evidence>
<name>A0A381QI87_9ZZZZ</name>
<dbReference type="Gene3D" id="3.40.140.10">
    <property type="entry name" value="Cytidine Deaminase, domain 2"/>
    <property type="match status" value="1"/>
</dbReference>
<sequence>MHAPAAVTNEGFWMAAALEEAEIARAAGEVPVGAVVVLNGSIIGSGHNTTQASDDPGAHAEINALRAAGKAFGDWRLERSTLIATLEPCVMCMGAIAVARVERVVYGASDHRLGACGSAMNLFDPKIAPHLKSVEGGLMAEACSELLKEFFKSLR</sequence>
<dbReference type="SUPFAM" id="SSF53927">
    <property type="entry name" value="Cytidine deaminase-like"/>
    <property type="match status" value="1"/>
</dbReference>
<gene>
    <name evidence="12" type="ORF">METZ01_LOCUS31522</name>
</gene>
<dbReference type="EC" id="3.5.4.33" evidence="4"/>
<dbReference type="CDD" id="cd01285">
    <property type="entry name" value="nucleoside_deaminase"/>
    <property type="match status" value="1"/>
</dbReference>
<feature type="domain" description="CMP/dCMP-type deaminase" evidence="11">
    <location>
        <begin position="8"/>
        <end position="118"/>
    </location>
</feature>
<evidence type="ECO:0000256" key="8">
    <source>
        <dbReference type="ARBA" id="ARBA00022801"/>
    </source>
</evidence>
<dbReference type="PROSITE" id="PS00903">
    <property type="entry name" value="CYT_DCMP_DEAMINASES_1"/>
    <property type="match status" value="1"/>
</dbReference>
<evidence type="ECO:0000256" key="4">
    <source>
        <dbReference type="ARBA" id="ARBA00012740"/>
    </source>
</evidence>
<dbReference type="NCBIfam" id="NF008113">
    <property type="entry name" value="PRK10860.1"/>
    <property type="match status" value="1"/>
</dbReference>
<dbReference type="PANTHER" id="PTHR11079">
    <property type="entry name" value="CYTOSINE DEAMINASE FAMILY MEMBER"/>
    <property type="match status" value="1"/>
</dbReference>
<evidence type="ECO:0000256" key="7">
    <source>
        <dbReference type="ARBA" id="ARBA00022723"/>
    </source>
</evidence>
<evidence type="ECO:0000256" key="2">
    <source>
        <dbReference type="ARBA" id="ARBA00010669"/>
    </source>
</evidence>
<comment type="catalytic activity">
    <reaction evidence="10">
        <text>adenosine(34) in tRNA + H2O + H(+) = inosine(34) in tRNA + NH4(+)</text>
        <dbReference type="Rhea" id="RHEA:43168"/>
        <dbReference type="Rhea" id="RHEA-COMP:10373"/>
        <dbReference type="Rhea" id="RHEA-COMP:10374"/>
        <dbReference type="ChEBI" id="CHEBI:15377"/>
        <dbReference type="ChEBI" id="CHEBI:15378"/>
        <dbReference type="ChEBI" id="CHEBI:28938"/>
        <dbReference type="ChEBI" id="CHEBI:74411"/>
        <dbReference type="ChEBI" id="CHEBI:82852"/>
        <dbReference type="EC" id="3.5.4.33"/>
    </reaction>
</comment>
<evidence type="ECO:0000259" key="11">
    <source>
        <dbReference type="PROSITE" id="PS51747"/>
    </source>
</evidence>
<evidence type="ECO:0000256" key="3">
    <source>
        <dbReference type="ARBA" id="ARBA00011738"/>
    </source>
</evidence>
<evidence type="ECO:0000256" key="6">
    <source>
        <dbReference type="ARBA" id="ARBA00022694"/>
    </source>
</evidence>
<evidence type="ECO:0000256" key="5">
    <source>
        <dbReference type="ARBA" id="ARBA00019216"/>
    </source>
</evidence>
<comment type="subunit">
    <text evidence="3">Homodimer.</text>
</comment>
<dbReference type="InterPro" id="IPR002125">
    <property type="entry name" value="CMP_dCMP_dom"/>
</dbReference>
<evidence type="ECO:0000313" key="12">
    <source>
        <dbReference type="EMBL" id="SUZ78668.1"/>
    </source>
</evidence>
<dbReference type="GO" id="GO:0008270">
    <property type="term" value="F:zinc ion binding"/>
    <property type="evidence" value="ECO:0007669"/>
    <property type="project" value="InterPro"/>
</dbReference>